<protein>
    <recommendedName>
        <fullName evidence="2">N-acetyltransferase domain-containing protein</fullName>
    </recommendedName>
</protein>
<reference evidence="3" key="4">
    <citation type="submission" date="2019-03" db="UniProtKB">
        <authorList>
            <consortium name="EnsemblPlants"/>
        </authorList>
    </citation>
    <scope>IDENTIFICATION</scope>
</reference>
<feature type="compositionally biased region" description="Low complexity" evidence="1">
    <location>
        <begin position="28"/>
        <end position="45"/>
    </location>
</feature>
<evidence type="ECO:0000313" key="4">
    <source>
        <dbReference type="Proteomes" id="UP000015105"/>
    </source>
</evidence>
<reference evidence="4" key="2">
    <citation type="journal article" date="2017" name="Nat. Plants">
        <title>The Aegilops tauschii genome reveals multiple impacts of transposons.</title>
        <authorList>
            <person name="Zhao G."/>
            <person name="Zou C."/>
            <person name="Li K."/>
            <person name="Wang K."/>
            <person name="Li T."/>
            <person name="Gao L."/>
            <person name="Zhang X."/>
            <person name="Wang H."/>
            <person name="Yang Z."/>
            <person name="Liu X."/>
            <person name="Jiang W."/>
            <person name="Mao L."/>
            <person name="Kong X."/>
            <person name="Jiao Y."/>
            <person name="Jia J."/>
        </authorList>
    </citation>
    <scope>NUCLEOTIDE SEQUENCE [LARGE SCALE GENOMIC DNA]</scope>
    <source>
        <strain evidence="4">cv. AL8/78</strain>
    </source>
</reference>
<dbReference type="InterPro" id="IPR051556">
    <property type="entry name" value="N-term/lysine_N-AcTrnsfr"/>
</dbReference>
<dbReference type="GO" id="GO:0031415">
    <property type="term" value="C:NatA complex"/>
    <property type="evidence" value="ECO:0007669"/>
    <property type="project" value="TreeGrafter"/>
</dbReference>
<dbReference type="Gene3D" id="3.40.630.30">
    <property type="match status" value="1"/>
</dbReference>
<dbReference type="Pfam" id="PF00583">
    <property type="entry name" value="Acetyltransf_1"/>
    <property type="match status" value="1"/>
</dbReference>
<proteinExistence type="predicted"/>
<dbReference type="STRING" id="200361.A0A453K8Z9"/>
<dbReference type="SUPFAM" id="SSF55729">
    <property type="entry name" value="Acyl-CoA N-acyltransferases (Nat)"/>
    <property type="match status" value="1"/>
</dbReference>
<name>A0A453K8Z9_AEGTS</name>
<sequence length="304" mass="33506">PPIPSLMPPPVATMAVLRASPLPPQPLPSSSSSSTPQSQRSPRGSITSAALSRTGPHPPLLKTGCRGGAKKILLAGGGRLPCLPTKQEVGAVGGAEEERYLAREAGWGVRRMGRIGEEMRRVALVQAEAFHVPVALFNDFFFDFFKAEVLAALIYKLRNSPPDRYACLVAEEADELLQLQSQAPFEKIIGVVDCTVQDEGDILRNLQGVQEYFYVSGIAVLPSFRRRKVGTALLKACEVLALEWRQRFMALRAYEDDSSARGLYAKAGYRVVSRDPGWVTWVGRRRRVLMIKDLPVHDAQIQQQ</sequence>
<evidence type="ECO:0000313" key="3">
    <source>
        <dbReference type="EnsemblPlants" id="AET5Gv20338600.3"/>
    </source>
</evidence>
<dbReference type="GO" id="GO:0008080">
    <property type="term" value="F:N-acetyltransferase activity"/>
    <property type="evidence" value="ECO:0007669"/>
    <property type="project" value="TreeGrafter"/>
</dbReference>
<evidence type="ECO:0000256" key="1">
    <source>
        <dbReference type="SAM" id="MobiDB-lite"/>
    </source>
</evidence>
<dbReference type="PROSITE" id="PS51186">
    <property type="entry name" value="GNAT"/>
    <property type="match status" value="1"/>
</dbReference>
<accession>A0A453K8Z9</accession>
<dbReference type="EnsemblPlants" id="AET5Gv20338600.3">
    <property type="protein sequence ID" value="AET5Gv20338600.3"/>
    <property type="gene ID" value="AET5Gv20338600"/>
</dbReference>
<dbReference type="CDD" id="cd04301">
    <property type="entry name" value="NAT_SF"/>
    <property type="match status" value="1"/>
</dbReference>
<evidence type="ECO:0000259" key="2">
    <source>
        <dbReference type="PROSITE" id="PS51186"/>
    </source>
</evidence>
<reference evidence="3" key="5">
    <citation type="journal article" date="2021" name="G3 (Bethesda)">
        <title>Aegilops tauschii genome assembly Aet v5.0 features greater sequence contiguity and improved annotation.</title>
        <authorList>
            <person name="Wang L."/>
            <person name="Zhu T."/>
            <person name="Rodriguez J.C."/>
            <person name="Deal K.R."/>
            <person name="Dubcovsky J."/>
            <person name="McGuire P.E."/>
            <person name="Lux T."/>
            <person name="Spannagl M."/>
            <person name="Mayer K.F.X."/>
            <person name="Baldrich P."/>
            <person name="Meyers B.C."/>
            <person name="Huo N."/>
            <person name="Gu Y.Q."/>
            <person name="Zhou H."/>
            <person name="Devos K.M."/>
            <person name="Bennetzen J.L."/>
            <person name="Unver T."/>
            <person name="Budak H."/>
            <person name="Gulick P.J."/>
            <person name="Galiba G."/>
            <person name="Kalapos B."/>
            <person name="Nelson D.R."/>
            <person name="Li P."/>
            <person name="You F.M."/>
            <person name="Luo M.C."/>
            <person name="Dvorak J."/>
        </authorList>
    </citation>
    <scope>NUCLEOTIDE SEQUENCE [LARGE SCALE GENOMIC DNA]</scope>
    <source>
        <strain evidence="3">cv. AL8/78</strain>
    </source>
</reference>
<dbReference type="AlphaFoldDB" id="A0A453K8Z9"/>
<reference evidence="3" key="3">
    <citation type="journal article" date="2017" name="Nature">
        <title>Genome sequence of the progenitor of the wheat D genome Aegilops tauschii.</title>
        <authorList>
            <person name="Luo M.C."/>
            <person name="Gu Y.Q."/>
            <person name="Puiu D."/>
            <person name="Wang H."/>
            <person name="Twardziok S.O."/>
            <person name="Deal K.R."/>
            <person name="Huo N."/>
            <person name="Zhu T."/>
            <person name="Wang L."/>
            <person name="Wang Y."/>
            <person name="McGuire P.E."/>
            <person name="Liu S."/>
            <person name="Long H."/>
            <person name="Ramasamy R.K."/>
            <person name="Rodriguez J.C."/>
            <person name="Van S.L."/>
            <person name="Yuan L."/>
            <person name="Wang Z."/>
            <person name="Xia Z."/>
            <person name="Xiao L."/>
            <person name="Anderson O.D."/>
            <person name="Ouyang S."/>
            <person name="Liang Y."/>
            <person name="Zimin A.V."/>
            <person name="Pertea G."/>
            <person name="Qi P."/>
            <person name="Bennetzen J.L."/>
            <person name="Dai X."/>
            <person name="Dawson M.W."/>
            <person name="Muller H.G."/>
            <person name="Kugler K."/>
            <person name="Rivarola-Duarte L."/>
            <person name="Spannagl M."/>
            <person name="Mayer K.F.X."/>
            <person name="Lu F.H."/>
            <person name="Bevan M.W."/>
            <person name="Leroy P."/>
            <person name="Li P."/>
            <person name="You F.M."/>
            <person name="Sun Q."/>
            <person name="Liu Z."/>
            <person name="Lyons E."/>
            <person name="Wicker T."/>
            <person name="Salzberg S.L."/>
            <person name="Devos K.M."/>
            <person name="Dvorak J."/>
        </authorList>
    </citation>
    <scope>NUCLEOTIDE SEQUENCE [LARGE SCALE GENOMIC DNA]</scope>
    <source>
        <strain evidence="3">cv. AL8/78</strain>
    </source>
</reference>
<dbReference type="InterPro" id="IPR000182">
    <property type="entry name" value="GNAT_dom"/>
</dbReference>
<reference evidence="4" key="1">
    <citation type="journal article" date="2014" name="Science">
        <title>Ancient hybridizations among the ancestral genomes of bread wheat.</title>
        <authorList>
            <consortium name="International Wheat Genome Sequencing Consortium,"/>
            <person name="Marcussen T."/>
            <person name="Sandve S.R."/>
            <person name="Heier L."/>
            <person name="Spannagl M."/>
            <person name="Pfeifer M."/>
            <person name="Jakobsen K.S."/>
            <person name="Wulff B.B."/>
            <person name="Steuernagel B."/>
            <person name="Mayer K.F."/>
            <person name="Olsen O.A."/>
        </authorList>
    </citation>
    <scope>NUCLEOTIDE SEQUENCE [LARGE SCALE GENOMIC DNA]</scope>
    <source>
        <strain evidence="4">cv. AL8/78</strain>
    </source>
</reference>
<feature type="domain" description="N-acetyltransferase" evidence="2">
    <location>
        <begin position="155"/>
        <end position="295"/>
    </location>
</feature>
<organism evidence="3 4">
    <name type="scientific">Aegilops tauschii subsp. strangulata</name>
    <name type="common">Goatgrass</name>
    <dbReference type="NCBI Taxonomy" id="200361"/>
    <lineage>
        <taxon>Eukaryota</taxon>
        <taxon>Viridiplantae</taxon>
        <taxon>Streptophyta</taxon>
        <taxon>Embryophyta</taxon>
        <taxon>Tracheophyta</taxon>
        <taxon>Spermatophyta</taxon>
        <taxon>Magnoliopsida</taxon>
        <taxon>Liliopsida</taxon>
        <taxon>Poales</taxon>
        <taxon>Poaceae</taxon>
        <taxon>BOP clade</taxon>
        <taxon>Pooideae</taxon>
        <taxon>Triticodae</taxon>
        <taxon>Triticeae</taxon>
        <taxon>Triticinae</taxon>
        <taxon>Aegilops</taxon>
    </lineage>
</organism>
<dbReference type="Gramene" id="AET5Gv20338600.3">
    <property type="protein sequence ID" value="AET5Gv20338600.3"/>
    <property type="gene ID" value="AET5Gv20338600"/>
</dbReference>
<dbReference type="FunFam" id="3.40.630.30:FF:000097">
    <property type="entry name" value="Histone acetyltransferase HPA2 and related acetyltransferases"/>
    <property type="match status" value="1"/>
</dbReference>
<keyword evidence="4" id="KW-1185">Reference proteome</keyword>
<feature type="region of interest" description="Disordered" evidence="1">
    <location>
        <begin position="16"/>
        <end position="64"/>
    </location>
</feature>
<dbReference type="GO" id="GO:0007064">
    <property type="term" value="P:mitotic sister chromatid cohesion"/>
    <property type="evidence" value="ECO:0007669"/>
    <property type="project" value="TreeGrafter"/>
</dbReference>
<dbReference type="PANTHER" id="PTHR42919">
    <property type="entry name" value="N-ALPHA-ACETYLTRANSFERASE"/>
    <property type="match status" value="1"/>
</dbReference>
<dbReference type="InterPro" id="IPR016181">
    <property type="entry name" value="Acyl_CoA_acyltransferase"/>
</dbReference>
<dbReference type="PANTHER" id="PTHR42919:SF20">
    <property type="entry name" value="GCN5-RELATED N-ACETYLTRANSFERASE 10, CHLOROPLASTIC"/>
    <property type="match status" value="1"/>
</dbReference>
<dbReference type="Proteomes" id="UP000015105">
    <property type="component" value="Chromosome 5D"/>
</dbReference>